<dbReference type="AlphaFoldDB" id="A0A5P1EPF3"/>
<organism evidence="2 3">
    <name type="scientific">Asparagus officinalis</name>
    <name type="common">Garden asparagus</name>
    <dbReference type="NCBI Taxonomy" id="4686"/>
    <lineage>
        <taxon>Eukaryota</taxon>
        <taxon>Viridiplantae</taxon>
        <taxon>Streptophyta</taxon>
        <taxon>Embryophyta</taxon>
        <taxon>Tracheophyta</taxon>
        <taxon>Spermatophyta</taxon>
        <taxon>Magnoliopsida</taxon>
        <taxon>Liliopsida</taxon>
        <taxon>Asparagales</taxon>
        <taxon>Asparagaceae</taxon>
        <taxon>Asparagoideae</taxon>
        <taxon>Asparagus</taxon>
    </lineage>
</organism>
<keyword evidence="3" id="KW-1185">Reference proteome</keyword>
<evidence type="ECO:0000256" key="1">
    <source>
        <dbReference type="SAM" id="MobiDB-lite"/>
    </source>
</evidence>
<sequence>MERRRRGNDKEGMLVGRAQRGQADGGEGDNREGLSEELLEVSSSVASRGETRSGLCQSWMCRRWASRLTAWRWLQRGGWTTAEMRAPVELDVAVGVVVGDDGMEEQHGCGGIA</sequence>
<reference evidence="3" key="1">
    <citation type="journal article" date="2017" name="Nat. Commun.">
        <title>The asparagus genome sheds light on the origin and evolution of a young Y chromosome.</title>
        <authorList>
            <person name="Harkess A."/>
            <person name="Zhou J."/>
            <person name="Xu C."/>
            <person name="Bowers J.E."/>
            <person name="Van der Hulst R."/>
            <person name="Ayyampalayam S."/>
            <person name="Mercati F."/>
            <person name="Riccardi P."/>
            <person name="McKain M.R."/>
            <person name="Kakrana A."/>
            <person name="Tang H."/>
            <person name="Ray J."/>
            <person name="Groenendijk J."/>
            <person name="Arikit S."/>
            <person name="Mathioni S.M."/>
            <person name="Nakano M."/>
            <person name="Shan H."/>
            <person name="Telgmann-Rauber A."/>
            <person name="Kanno A."/>
            <person name="Yue Z."/>
            <person name="Chen H."/>
            <person name="Li W."/>
            <person name="Chen Y."/>
            <person name="Xu X."/>
            <person name="Zhang Y."/>
            <person name="Luo S."/>
            <person name="Chen H."/>
            <person name="Gao J."/>
            <person name="Mao Z."/>
            <person name="Pires J.C."/>
            <person name="Luo M."/>
            <person name="Kudrna D."/>
            <person name="Wing R.A."/>
            <person name="Meyers B.C."/>
            <person name="Yi K."/>
            <person name="Kong H."/>
            <person name="Lavrijsen P."/>
            <person name="Sunseri F."/>
            <person name="Falavigna A."/>
            <person name="Ye Y."/>
            <person name="Leebens-Mack J.H."/>
            <person name="Chen G."/>
        </authorList>
    </citation>
    <scope>NUCLEOTIDE SEQUENCE [LARGE SCALE GENOMIC DNA]</scope>
    <source>
        <strain evidence="3">cv. DH0086</strain>
    </source>
</reference>
<proteinExistence type="predicted"/>
<gene>
    <name evidence="2" type="ORF">A4U43_C06F14640</name>
</gene>
<dbReference type="Gramene" id="ONK67017">
    <property type="protein sequence ID" value="ONK67017"/>
    <property type="gene ID" value="A4U43_C06F14640"/>
</dbReference>
<accession>A0A5P1EPF3</accession>
<feature type="compositionally biased region" description="Basic and acidic residues" evidence="1">
    <location>
        <begin position="1"/>
        <end position="12"/>
    </location>
</feature>
<dbReference type="Proteomes" id="UP000243459">
    <property type="component" value="Chromosome 6"/>
</dbReference>
<evidence type="ECO:0000313" key="2">
    <source>
        <dbReference type="EMBL" id="ONK67017.1"/>
    </source>
</evidence>
<dbReference type="EMBL" id="CM007386">
    <property type="protein sequence ID" value="ONK67017.1"/>
    <property type="molecule type" value="Genomic_DNA"/>
</dbReference>
<feature type="region of interest" description="Disordered" evidence="1">
    <location>
        <begin position="1"/>
        <end position="35"/>
    </location>
</feature>
<name>A0A5P1EPF3_ASPOF</name>
<evidence type="ECO:0000313" key="3">
    <source>
        <dbReference type="Proteomes" id="UP000243459"/>
    </source>
</evidence>
<protein>
    <submittedName>
        <fullName evidence="2">Uncharacterized protein</fullName>
    </submittedName>
</protein>